<dbReference type="EMBL" id="BCMM01000027">
    <property type="protein sequence ID" value="GAQ65060.1"/>
    <property type="molecule type" value="Genomic_DNA"/>
</dbReference>
<feature type="region of interest" description="Disordered" evidence="1">
    <location>
        <begin position="1"/>
        <end position="42"/>
    </location>
</feature>
<sequence length="90" mass="9873">MTVDIVREATMDNNHPMRPTDRERRGRSGMLGRHFPRSGTEPITAQSALRLRLVLSGLFLPALCAAAYSPLWAADTSPEDSPGRGLLVSR</sequence>
<proteinExistence type="predicted"/>
<protein>
    <submittedName>
        <fullName evidence="3">Uncharacterized protein</fullName>
    </submittedName>
</protein>
<dbReference type="Proteomes" id="UP000067448">
    <property type="component" value="Unassembled WGS sequence"/>
</dbReference>
<evidence type="ECO:0000256" key="1">
    <source>
        <dbReference type="SAM" id="MobiDB-lite"/>
    </source>
</evidence>
<gene>
    <name evidence="3" type="ORF">SsS58_05467</name>
</gene>
<accession>A0A117EF39</accession>
<dbReference type="OrthoDB" id="4332346at2"/>
<comment type="caution">
    <text evidence="3">The sequence shown here is derived from an EMBL/GenBank/DDBJ whole genome shotgun (WGS) entry which is preliminary data.</text>
</comment>
<reference evidence="4" key="1">
    <citation type="submission" date="2015-11" db="EMBL/GenBank/DDBJ databases">
        <authorList>
            <consortium name="Cross-ministerial Strategic Innovation Promotion Program (SIP) consortium"/>
            <person name="Tomihama T."/>
            <person name="Ikenaga M."/>
            <person name="Sakai M."/>
            <person name="Okubo T."/>
            <person name="Ikeda S."/>
        </authorList>
    </citation>
    <scope>NUCLEOTIDE SEQUENCE [LARGE SCALE GENOMIC DNA]</scope>
    <source>
        <strain evidence="4">S58</strain>
    </source>
</reference>
<dbReference type="AlphaFoldDB" id="A0A117EF39"/>
<reference evidence="4" key="3">
    <citation type="submission" date="2016-02" db="EMBL/GenBank/DDBJ databases">
        <title>Draft genome of pathogenic Streptomyces sp. in Japan.</title>
        <authorList>
            <person name="Tomihama T."/>
            <person name="Ikenaga M."/>
            <person name="Sakai M."/>
            <person name="Okubo T."/>
            <person name="Ikeda S."/>
        </authorList>
    </citation>
    <scope>NUCLEOTIDE SEQUENCE [LARGE SCALE GENOMIC DNA]</scope>
    <source>
        <strain evidence="4">S58</strain>
    </source>
</reference>
<feature type="compositionally biased region" description="Basic and acidic residues" evidence="1">
    <location>
        <begin position="1"/>
        <end position="10"/>
    </location>
</feature>
<evidence type="ECO:0000313" key="4">
    <source>
        <dbReference type="Proteomes" id="UP000067448"/>
    </source>
</evidence>
<name>A0A117EF39_STRSC</name>
<keyword evidence="2" id="KW-1133">Transmembrane helix</keyword>
<dbReference type="RefSeq" id="WP_059082465.1">
    <property type="nucleotide sequence ID" value="NZ_BCMM01000027.1"/>
</dbReference>
<reference evidence="3 4" key="2">
    <citation type="journal article" date="2016" name="Genome Announc.">
        <title>Draft Genome Sequences of Streptomyces scabiei S58, Streptomyces turgidiscabies T45, and Streptomyces acidiscabies a10, the Pathogens of Potato Common Scab, Isolated in Japan.</title>
        <authorList>
            <person name="Tomihama T."/>
            <person name="Nishi Y."/>
            <person name="Sakai M."/>
            <person name="Ikenaga M."/>
            <person name="Okubo T."/>
            <person name="Ikeda S."/>
        </authorList>
    </citation>
    <scope>NUCLEOTIDE SEQUENCE [LARGE SCALE GENOMIC DNA]</scope>
    <source>
        <strain evidence="3 4">S58</strain>
    </source>
</reference>
<evidence type="ECO:0000313" key="3">
    <source>
        <dbReference type="EMBL" id="GAQ65060.1"/>
    </source>
</evidence>
<keyword evidence="2" id="KW-0472">Membrane</keyword>
<organism evidence="3 4">
    <name type="scientific">Streptomyces scabiei</name>
    <dbReference type="NCBI Taxonomy" id="1930"/>
    <lineage>
        <taxon>Bacteria</taxon>
        <taxon>Bacillati</taxon>
        <taxon>Actinomycetota</taxon>
        <taxon>Actinomycetes</taxon>
        <taxon>Kitasatosporales</taxon>
        <taxon>Streptomycetaceae</taxon>
        <taxon>Streptomyces</taxon>
    </lineage>
</organism>
<evidence type="ECO:0000256" key="2">
    <source>
        <dbReference type="SAM" id="Phobius"/>
    </source>
</evidence>
<feature type="transmembrane region" description="Helical" evidence="2">
    <location>
        <begin position="53"/>
        <end position="73"/>
    </location>
</feature>
<keyword evidence="2" id="KW-0812">Transmembrane</keyword>